<feature type="transmembrane region" description="Helical" evidence="7">
    <location>
        <begin position="21"/>
        <end position="45"/>
    </location>
</feature>
<reference evidence="9 10" key="1">
    <citation type="submission" date="2013-11" db="EMBL/GenBank/DDBJ databases">
        <title>Complete genome sequence of Clostridum sp. M2/40.</title>
        <authorList>
            <person name="Wibberg D."/>
            <person name="Puehler A."/>
            <person name="Schlueter A."/>
        </authorList>
    </citation>
    <scope>NUCLEOTIDE SEQUENCE [LARGE SCALE GENOMIC DNA]</scope>
    <source>
        <strain evidence="10">M2/40</strain>
    </source>
</reference>
<feature type="transmembrane region" description="Helical" evidence="7">
    <location>
        <begin position="403"/>
        <end position="432"/>
    </location>
</feature>
<evidence type="ECO:0000313" key="9">
    <source>
        <dbReference type="EMBL" id="CDM69020.1"/>
    </source>
</evidence>
<keyword evidence="4 7" id="KW-1133">Transmembrane helix</keyword>
<dbReference type="Proteomes" id="UP000019426">
    <property type="component" value="Chromosome M2/40_rep1"/>
</dbReference>
<evidence type="ECO:0000256" key="4">
    <source>
        <dbReference type="ARBA" id="ARBA00022989"/>
    </source>
</evidence>
<keyword evidence="10" id="KW-1185">Reference proteome</keyword>
<dbReference type="InterPro" id="IPR049453">
    <property type="entry name" value="Memb_transporter_dom"/>
</dbReference>
<evidence type="ECO:0000256" key="2">
    <source>
        <dbReference type="ARBA" id="ARBA00022475"/>
    </source>
</evidence>
<dbReference type="EMBL" id="HG917868">
    <property type="protein sequence ID" value="CDM69020.1"/>
    <property type="molecule type" value="Genomic_DNA"/>
</dbReference>
<feature type="transmembrane region" description="Helical" evidence="7">
    <location>
        <begin position="355"/>
        <end position="383"/>
    </location>
</feature>
<proteinExistence type="inferred from homology"/>
<sequence>MSHNIIKKSNINVYSMVKNGTIAVITLLGCGIFFGVKNIMIAFPIALTSTVMGRQNLQVKTVSKIIKIMIIDILIVLASFLSSTNIYISVPINFISIFIIMYTIVSPYDLTFYKPFIMLYVFTQYASVSLEQLPLRIAAVIFGVLLVGIGSTIKKKDEKEILGNSIVEALQLIENQCKNIAMRKFDKDIEIRCSKIMRSVAYKVYVTRHKRYLTTYLGRIQFNLYINVEYLNISLVRVYEKLLDNKIDNEIIDRFLNIVVLINKYIKSNVAVDDILREIYILEDNIKSKTNYFDEEMKAIERILINIERLYNLNKKEINKIYTKWEKSDIDDFNVYFKEYFNRNSIRFKFSMRMAITLTISLYIGEWLGFYKIIWAIITIMSIMQPYYEDTILRAKERIRGNILAIIFTATIINLIDVKFITIAILIVSLYLLYGFKEYYKISLFAATASISIASLAQNINLLVFYRIIYVIIGVAFVVVANKLIFPYRLRDGVEQLKEKIDRLKNVILKSYELQDKEYIRDVIIHSTLLCEKLYLRNIQYKDENIDDYINKSNNLIINYGYSILYNSN</sequence>
<dbReference type="Pfam" id="PF13515">
    <property type="entry name" value="FUSC_2"/>
    <property type="match status" value="1"/>
</dbReference>
<dbReference type="PATRIC" id="fig|1216932.3.peg.1861"/>
<comment type="subcellular location">
    <subcellularLocation>
        <location evidence="1">Cell membrane</location>
        <topology evidence="1">Multi-pass membrane protein</topology>
    </subcellularLocation>
</comment>
<dbReference type="eggNOG" id="COG1289">
    <property type="taxonomic scope" value="Bacteria"/>
</dbReference>
<evidence type="ECO:0000259" key="8">
    <source>
        <dbReference type="Pfam" id="PF13515"/>
    </source>
</evidence>
<dbReference type="PROSITE" id="PS51257">
    <property type="entry name" value="PROKAR_LIPOPROTEIN"/>
    <property type="match status" value="1"/>
</dbReference>
<keyword evidence="3 7" id="KW-0812">Transmembrane</keyword>
<dbReference type="KEGG" id="clt:CM240_1862"/>
<feature type="transmembrane region" description="Helical" evidence="7">
    <location>
        <begin position="65"/>
        <end position="82"/>
    </location>
</feature>
<evidence type="ECO:0000256" key="3">
    <source>
        <dbReference type="ARBA" id="ARBA00022692"/>
    </source>
</evidence>
<evidence type="ECO:0000256" key="7">
    <source>
        <dbReference type="SAM" id="Phobius"/>
    </source>
</evidence>
<dbReference type="AlphaFoldDB" id="W6SH68"/>
<feature type="transmembrane region" description="Helical" evidence="7">
    <location>
        <begin position="94"/>
        <end position="113"/>
    </location>
</feature>
<feature type="transmembrane region" description="Helical" evidence="7">
    <location>
        <begin position="133"/>
        <end position="153"/>
    </location>
</feature>
<feature type="domain" description="Integral membrane bound transporter" evidence="8">
    <location>
        <begin position="361"/>
        <end position="480"/>
    </location>
</feature>
<dbReference type="PANTHER" id="PTHR30509">
    <property type="entry name" value="P-HYDROXYBENZOIC ACID EFFLUX PUMP SUBUNIT-RELATED"/>
    <property type="match status" value="1"/>
</dbReference>
<organism evidence="9 10">
    <name type="scientific">Clostridium bornimense</name>
    <dbReference type="NCBI Taxonomy" id="1216932"/>
    <lineage>
        <taxon>Bacteria</taxon>
        <taxon>Bacillati</taxon>
        <taxon>Bacillota</taxon>
        <taxon>Clostridia</taxon>
        <taxon>Eubacteriales</taxon>
        <taxon>Clostridiaceae</taxon>
        <taxon>Clostridium</taxon>
    </lineage>
</organism>
<dbReference type="STRING" id="1216932.CM240_1862"/>
<evidence type="ECO:0000313" key="10">
    <source>
        <dbReference type="Proteomes" id="UP000019426"/>
    </source>
</evidence>
<evidence type="ECO:0000256" key="6">
    <source>
        <dbReference type="ARBA" id="ARBA00043993"/>
    </source>
</evidence>
<keyword evidence="5 7" id="KW-0472">Membrane</keyword>
<evidence type="ECO:0000256" key="5">
    <source>
        <dbReference type="ARBA" id="ARBA00023136"/>
    </source>
</evidence>
<name>W6SH68_9CLOT</name>
<feature type="transmembrane region" description="Helical" evidence="7">
    <location>
        <begin position="439"/>
        <end position="457"/>
    </location>
</feature>
<evidence type="ECO:0000256" key="1">
    <source>
        <dbReference type="ARBA" id="ARBA00004651"/>
    </source>
</evidence>
<keyword evidence="2" id="KW-1003">Cell membrane</keyword>
<dbReference type="PANTHER" id="PTHR30509:SF9">
    <property type="entry name" value="MULTIDRUG RESISTANCE PROTEIN MDTO"/>
    <property type="match status" value="1"/>
</dbReference>
<dbReference type="OrthoDB" id="1891713at2"/>
<dbReference type="GO" id="GO:0005886">
    <property type="term" value="C:plasma membrane"/>
    <property type="evidence" value="ECO:0007669"/>
    <property type="project" value="UniProtKB-SubCell"/>
</dbReference>
<feature type="transmembrane region" description="Helical" evidence="7">
    <location>
        <begin position="463"/>
        <end position="481"/>
    </location>
</feature>
<comment type="similarity">
    <text evidence="6">Belongs to the YccS/YhfK family.</text>
</comment>
<accession>W6SH68</accession>
<dbReference type="HOGENOM" id="CLU_029333_0_0_9"/>
<protein>
    <submittedName>
        <fullName evidence="9">Putative membrane protein</fullName>
    </submittedName>
</protein>
<gene>
    <name evidence="9" type="ORF">CM240_1862</name>
</gene>
<dbReference type="RefSeq" id="WP_044038607.1">
    <property type="nucleotide sequence ID" value="NZ_HG917868.1"/>
</dbReference>